<dbReference type="VEuPathDB" id="TriTrypDB:LtaPh_1309700"/>
<dbReference type="Proteomes" id="UP000419144">
    <property type="component" value="Unassembled WGS sequence"/>
</dbReference>
<evidence type="ECO:0000256" key="1">
    <source>
        <dbReference type="SAM" id="MobiDB-lite"/>
    </source>
</evidence>
<feature type="region of interest" description="Disordered" evidence="1">
    <location>
        <begin position="92"/>
        <end position="121"/>
    </location>
</feature>
<feature type="region of interest" description="Disordered" evidence="1">
    <location>
        <begin position="1492"/>
        <end position="1526"/>
    </location>
</feature>
<feature type="region of interest" description="Disordered" evidence="1">
    <location>
        <begin position="2009"/>
        <end position="2033"/>
    </location>
</feature>
<feature type="region of interest" description="Disordered" evidence="1">
    <location>
        <begin position="2064"/>
        <end position="2094"/>
    </location>
</feature>
<evidence type="ECO:0000313" key="2">
    <source>
        <dbReference type="EMBL" id="GET86957.1"/>
    </source>
</evidence>
<evidence type="ECO:0000313" key="3">
    <source>
        <dbReference type="Proteomes" id="UP000419144"/>
    </source>
</evidence>
<dbReference type="EMBL" id="BLBS01000017">
    <property type="protein sequence ID" value="GET86957.1"/>
    <property type="molecule type" value="Genomic_DNA"/>
</dbReference>
<feature type="compositionally biased region" description="Low complexity" evidence="1">
    <location>
        <begin position="2076"/>
        <end position="2090"/>
    </location>
</feature>
<name>A0A640KGV3_LEITA</name>
<dbReference type="OrthoDB" id="266264at2759"/>
<feature type="compositionally biased region" description="Low complexity" evidence="1">
    <location>
        <begin position="23"/>
        <end position="39"/>
    </location>
</feature>
<reference evidence="2" key="1">
    <citation type="submission" date="2019-11" db="EMBL/GenBank/DDBJ databases">
        <title>Leishmania tarentolae CDS.</title>
        <authorList>
            <person name="Goto Y."/>
            <person name="Yamagishi J."/>
        </authorList>
    </citation>
    <scope>NUCLEOTIDE SEQUENCE [LARGE SCALE GENOMIC DNA]</scope>
    <source>
        <strain evidence="2">Parrot Tar II</strain>
    </source>
</reference>
<sequence>MGHGQVRSVSAVSPDSHLKCPSAAAANTETAAPATAATPNKPPHSTMAADAPATTPLSGPYILTSKAGKLQDENADAIAEVYLATKSLPSVVGAPHKRDTDRCPGKLTETSESDQGYHHGGGNASLNSSYLDHINNARLLGPLALPYPGTSKASDADSAGARHGHGTTAVFTTQVNKRSQLNLCRAVSVVSAQGACSVPAGELECVASGFLSINDYIFVAESLKTLSMKLLRELGDSSSRGSGSGGTNAPQHRFVFDSHPDAATTLTLSWAAMRDALVARKCGIIHENTSESKSCGGGSTSISGVLRIAENYATMNGSDGAETAKSCHGDRQRRTKTQTDLIPVSEASLATGTAKGALVPTTPLASLPVDAVETTATLNRVSTGMEGVPDDEALRHCPLQPLAEANRVSAPPPRPLSMSDLTAIAEQDGVIDFYLQFLATRVRGIDSKLRVMSPSSVLRFFLASALSSDDASGMAALLPATTSRTVRVPGCADDKSGGDPTSSGTWISKKEIVLPAVKREEAQAAQAREDALAAMGSDLVKLFSDTKEITLQCMLIFAESMPLGINSRLSHDYLLPTAPIPENYVGCGLHARRRKDFFVSLTERVALLAGHKSFETPETLLLGISQLSNLASRMMSSFVLGAVLGCVSRWRELQKSGDTASDKVVEMMEEFATVYCVGYDLLMNEAIPSLRKQYPNLFFASSFTAKEVNSRGTPILTVVVSMLMKLLFLFAGGRESIRADDRRVMTDALQEEQQRRAEQRTFRASLSPSCVSSISDSGMAPVATAIPGLSKSAATIHATHNRAGSPSRSTTSLPAPLEMGVTGDFRLVCNEGKTGDTCALSDDVALSVALQVPSATLIVDMGALLMSGPLATHTSTEALVRTARAVSCIWRVLFQAVGFLPSGGACPVDMAMWLPLFPFYSLSTGAKHVMLSVYARAVGQTQLNFGPVLREDVLRSAVECIGDWAYAQDKKLSEAAHSSTVSEGSLHRSSLAIESSPESGRGDMSSLHTRNHGKLIEPVSAQHSYRLCPSFAAAPVHFCGETLHEGPFHASSAGPATLRMAKEQRKDFYELCARQSSEPFLPGVNITNQVCAFPLPGGVAMFRVEKLLDHSHTTVQRLKTYHDRLALIMSWQRPSLNHTPAVEMSATDDVAAATAMGQTRDACISAMAVDVPVHEGDELTIRWGSLRNDRAAEMTMRVQASFCNPRDFTNRQSPTVAHTRAVSRTAQKAPAPAALSTKELVDSDESHARMQGSHYPSLADAVRQKKHLHVLATAFSRAVSLSPPRPPKHCTGRLLEADGAAAPSAKPTEEYSPEVHVPAMQRSRVCLVLATANLSEFLVVLDTPNYIASTIAVSPRTPWVEGVLHHRRHCAPFAHEGAYGCAWTSPEFARSAVAGVPAPGGSPFSCMPAGLPGMTPSTALQVPVLLGWLLGQSAGNEEIFTLPLPPLAFRILGLAVQLELPVEKVPLTTADMSLLHPDLTNTKRRERLLQGLREPRPHQNIPREDQTAAAADSSSEGKHTAGHSIPDDLCISGSPAVAPHPHQRKKELIDNNLSIMWGIQGNGTAVGHAFWAAMLQGMRQTPLLGTPLFAQCSSRTVREVLCGSHDHLDEDFSFRKSFVLLVEDEAKGGGGSAAQALATERRGDRHFVHKSLLRVLDEFPLKEKRLLLRFITGHSLRTRRSQMDTLHLVVQSGFARAPPQCSKAKPPACTPSEWNWEQSGGVAMVSVGDVSAEVPLLTASSEAVVRACVDATLQLLPVAYPSEKTLVIPNYFEALLMGSYRQRVLGAHLPAFTDAGDIATTPESKSTVTKNWRAAAAVEGGRTASCAAVSSEGCVAVLALANRNIVTPFFGDADVQLAWAQLSVTQQETLCQRYRALLRHRVRAALYVYLLSNPDMIHEAWELQPWMGIAPRAVHSSEASTKAGELGRWARREDGDGGDGIAPAGGTFVRCDDGTVVFVECKTDGNEDGVAGDVDRFGSEVDHMNDLLVTDRKERIVDSAERSVLEERVGGAANTETPGNTKHARQQKRPFFTTDPFTASVGPLYSGVCDTTTKRESRDNYGIAAASGFPEGSERSAGGAQAAASSTTGTLHSRDAKKCVASHLVRDSTHASHLALPSPSGASAQSVKRTLSCDSIVVPMPWSKTAVQASTNRSLRNASMKATSTEDAAATAQGASGLCRELEDLLLRSEVDSYIQELFPDDQQRLQKGPGQQ</sequence>
<comment type="caution">
    <text evidence="2">The sequence shown here is derived from an EMBL/GenBank/DDBJ whole genome shotgun (WGS) entry which is preliminary data.</text>
</comment>
<accession>A0A640KGV3</accession>
<feature type="compositionally biased region" description="Basic and acidic residues" evidence="1">
    <location>
        <begin position="1493"/>
        <end position="1506"/>
    </location>
</feature>
<gene>
    <name evidence="2" type="ORF">LtaPh_1309700</name>
</gene>
<protein>
    <recommendedName>
        <fullName evidence="4">HECT domain-containing protein</fullName>
    </recommendedName>
</protein>
<proteinExistence type="predicted"/>
<evidence type="ECO:0008006" key="4">
    <source>
        <dbReference type="Google" id="ProtNLM"/>
    </source>
</evidence>
<feature type="region of interest" description="Disordered" evidence="1">
    <location>
        <begin position="1"/>
        <end position="54"/>
    </location>
</feature>
<keyword evidence="3" id="KW-1185">Reference proteome</keyword>
<feature type="region of interest" description="Disordered" evidence="1">
    <location>
        <begin position="986"/>
        <end position="1009"/>
    </location>
</feature>
<organism evidence="2 3">
    <name type="scientific">Leishmania tarentolae</name>
    <name type="common">Sauroleishmania tarentolae</name>
    <dbReference type="NCBI Taxonomy" id="5689"/>
    <lineage>
        <taxon>Eukaryota</taxon>
        <taxon>Discoba</taxon>
        <taxon>Euglenozoa</taxon>
        <taxon>Kinetoplastea</taxon>
        <taxon>Metakinetoplastina</taxon>
        <taxon>Trypanosomatida</taxon>
        <taxon>Trypanosomatidae</taxon>
        <taxon>Leishmaniinae</taxon>
        <taxon>Leishmania</taxon>
        <taxon>lizard Leishmania</taxon>
    </lineage>
</organism>